<proteinExistence type="predicted"/>
<feature type="compositionally biased region" description="Basic and acidic residues" evidence="1">
    <location>
        <begin position="154"/>
        <end position="169"/>
    </location>
</feature>
<sequence length="169" mass="18624">MTGPGNHNEEWYREMDNDALRHDVTEITAMVEDQMREIAAVQAKRAALSATGTSADGLVEVTVDAQRAVTDTVIDERYLEEFEFEDLAQHVTKAARAAVERVDAQTAELIAPLSERRESTSFTAGINAVPEFADIFAKARQAMSAHPPTSAQPGDRDFGEDSRFPTVRE</sequence>
<dbReference type="Proteomes" id="UP000467428">
    <property type="component" value="Plasmid pJCM18538"/>
</dbReference>
<keyword evidence="3" id="KW-1185">Reference proteome</keyword>
<evidence type="ECO:0008006" key="4">
    <source>
        <dbReference type="Google" id="ProtNLM"/>
    </source>
</evidence>
<dbReference type="SUPFAM" id="SSF82607">
    <property type="entry name" value="YbaB-like"/>
    <property type="match status" value="1"/>
</dbReference>
<dbReference type="InterPro" id="IPR036894">
    <property type="entry name" value="YbaB-like_sf"/>
</dbReference>
<organism evidence="2 3">
    <name type="scientific">Mycolicibacterium arabiense</name>
    <dbReference type="NCBI Taxonomy" id="1286181"/>
    <lineage>
        <taxon>Bacteria</taxon>
        <taxon>Bacillati</taxon>
        <taxon>Actinomycetota</taxon>
        <taxon>Actinomycetes</taxon>
        <taxon>Mycobacteriales</taxon>
        <taxon>Mycobacteriaceae</taxon>
        <taxon>Mycolicibacterium</taxon>
    </lineage>
</organism>
<dbReference type="AlphaFoldDB" id="A0A7I7RSE1"/>
<name>A0A7I7RSE1_9MYCO</name>
<accession>A0A7I7RSE1</accession>
<protein>
    <recommendedName>
        <fullName evidence="4">DNA-binding protein</fullName>
    </recommendedName>
</protein>
<dbReference type="GO" id="GO:0003677">
    <property type="term" value="F:DNA binding"/>
    <property type="evidence" value="ECO:0007669"/>
    <property type="project" value="InterPro"/>
</dbReference>
<dbReference type="EMBL" id="AP022592">
    <property type="protein sequence ID" value="BBY46725.1"/>
    <property type="molecule type" value="Genomic_DNA"/>
</dbReference>
<keyword evidence="2" id="KW-0614">Plasmid</keyword>
<evidence type="ECO:0000313" key="2">
    <source>
        <dbReference type="EMBL" id="BBY46725.1"/>
    </source>
</evidence>
<dbReference type="InterPro" id="IPR004401">
    <property type="entry name" value="YbaB/EbfC"/>
</dbReference>
<evidence type="ECO:0000313" key="3">
    <source>
        <dbReference type="Proteomes" id="UP000467428"/>
    </source>
</evidence>
<evidence type="ECO:0000256" key="1">
    <source>
        <dbReference type="SAM" id="MobiDB-lite"/>
    </source>
</evidence>
<dbReference type="KEGG" id="marz:MARA_01550"/>
<gene>
    <name evidence="2" type="ORF">MARA_01550</name>
</gene>
<dbReference type="Gene3D" id="3.30.1310.10">
    <property type="entry name" value="Nucleoid-associated protein YbaB-like domain"/>
    <property type="match status" value="1"/>
</dbReference>
<reference evidence="2 3" key="1">
    <citation type="journal article" date="2019" name="Emerg. Microbes Infect.">
        <title>Comprehensive subspecies identification of 175 nontuberculous mycobacteria species based on 7547 genomic profiles.</title>
        <authorList>
            <person name="Matsumoto Y."/>
            <person name="Kinjo T."/>
            <person name="Motooka D."/>
            <person name="Nabeya D."/>
            <person name="Jung N."/>
            <person name="Uechi K."/>
            <person name="Horii T."/>
            <person name="Iida T."/>
            <person name="Fujita J."/>
            <person name="Nakamura S."/>
        </authorList>
    </citation>
    <scope>NUCLEOTIDE SEQUENCE [LARGE SCALE GENOMIC DNA]</scope>
    <source>
        <strain evidence="2 3">JCM 18538</strain>
        <plasmid evidence="2">pJCM18538</plasmid>
    </source>
</reference>
<feature type="region of interest" description="Disordered" evidence="1">
    <location>
        <begin position="140"/>
        <end position="169"/>
    </location>
</feature>
<geneLocation type="plasmid" evidence="2">
    <name>pJCM18538</name>
</geneLocation>
<dbReference type="Pfam" id="PF02575">
    <property type="entry name" value="YbaB_DNA_bd"/>
    <property type="match status" value="1"/>
</dbReference>